<comment type="caution">
    <text evidence="1">The sequence shown here is derived from an EMBL/GenBank/DDBJ whole genome shotgun (WGS) entry which is preliminary data.</text>
</comment>
<proteinExistence type="predicted"/>
<evidence type="ECO:0000313" key="2">
    <source>
        <dbReference type="Proteomes" id="UP001233999"/>
    </source>
</evidence>
<feature type="non-terminal residue" evidence="1">
    <location>
        <position position="1"/>
    </location>
</feature>
<organism evidence="1 2">
    <name type="scientific">Diploptera punctata</name>
    <name type="common">Pacific beetle cockroach</name>
    <dbReference type="NCBI Taxonomy" id="6984"/>
    <lineage>
        <taxon>Eukaryota</taxon>
        <taxon>Metazoa</taxon>
        <taxon>Ecdysozoa</taxon>
        <taxon>Arthropoda</taxon>
        <taxon>Hexapoda</taxon>
        <taxon>Insecta</taxon>
        <taxon>Pterygota</taxon>
        <taxon>Neoptera</taxon>
        <taxon>Polyneoptera</taxon>
        <taxon>Dictyoptera</taxon>
        <taxon>Blattodea</taxon>
        <taxon>Blaberoidea</taxon>
        <taxon>Blaberidae</taxon>
        <taxon>Diplopterinae</taxon>
        <taxon>Diploptera</taxon>
    </lineage>
</organism>
<evidence type="ECO:0000313" key="1">
    <source>
        <dbReference type="EMBL" id="KAJ9579409.1"/>
    </source>
</evidence>
<reference evidence="1" key="2">
    <citation type="submission" date="2023-05" db="EMBL/GenBank/DDBJ databases">
        <authorList>
            <person name="Fouks B."/>
        </authorList>
    </citation>
    <scope>NUCLEOTIDE SEQUENCE</scope>
    <source>
        <strain evidence="1">Stay&amp;Tobe</strain>
        <tissue evidence="1">Testes</tissue>
    </source>
</reference>
<gene>
    <name evidence="1" type="ORF">L9F63_024484</name>
</gene>
<reference evidence="1" key="1">
    <citation type="journal article" date="2023" name="IScience">
        <title>Live-bearing cockroach genome reveals convergent evolutionary mechanisms linked to viviparity in insects and beyond.</title>
        <authorList>
            <person name="Fouks B."/>
            <person name="Harrison M.C."/>
            <person name="Mikhailova A.A."/>
            <person name="Marchal E."/>
            <person name="English S."/>
            <person name="Carruthers M."/>
            <person name="Jennings E.C."/>
            <person name="Chiamaka E.L."/>
            <person name="Frigard R.A."/>
            <person name="Pippel M."/>
            <person name="Attardo G.M."/>
            <person name="Benoit J.B."/>
            <person name="Bornberg-Bauer E."/>
            <person name="Tobe S.S."/>
        </authorList>
    </citation>
    <scope>NUCLEOTIDE SEQUENCE</scope>
    <source>
        <strain evidence="1">Stay&amp;Tobe</strain>
    </source>
</reference>
<keyword evidence="2" id="KW-1185">Reference proteome</keyword>
<dbReference type="AlphaFoldDB" id="A0AAD7ZEV1"/>
<dbReference type="EMBL" id="JASPKZ010008436">
    <property type="protein sequence ID" value="KAJ9579409.1"/>
    <property type="molecule type" value="Genomic_DNA"/>
</dbReference>
<protein>
    <submittedName>
        <fullName evidence="1">Uncharacterized protein</fullName>
    </submittedName>
</protein>
<name>A0AAD7ZEV1_DIPPU</name>
<dbReference type="Proteomes" id="UP001233999">
    <property type="component" value="Unassembled WGS sequence"/>
</dbReference>
<feature type="non-terminal residue" evidence="1">
    <location>
        <position position="104"/>
    </location>
</feature>
<accession>A0AAD7ZEV1</accession>
<sequence length="104" mass="11592">NSIDLMGTLLPISTIATQFYGSNIFITATKSNSNGHTRNRNSDRILVLLDIYACQVCGMLQIAGVSTVQHSCVYVLKISYVHRFTSDLIVYSSFYRIRHCKVGA</sequence>